<evidence type="ECO:0000313" key="1">
    <source>
        <dbReference type="EMBL" id="EJX02504.1"/>
    </source>
</evidence>
<organism evidence="1">
    <name type="scientific">gut metagenome</name>
    <dbReference type="NCBI Taxonomy" id="749906"/>
    <lineage>
        <taxon>unclassified sequences</taxon>
        <taxon>metagenomes</taxon>
        <taxon>organismal metagenomes</taxon>
    </lineage>
</organism>
<protein>
    <submittedName>
        <fullName evidence="1">Protein containing DUF124</fullName>
    </submittedName>
</protein>
<name>J9G6J7_9ZZZZ</name>
<dbReference type="AlphaFoldDB" id="J9G6J7"/>
<reference evidence="1" key="1">
    <citation type="journal article" date="2012" name="PLoS ONE">
        <title>Gene sets for utilization of primary and secondary nutrition supplies in the distal gut of endangered iberian lynx.</title>
        <authorList>
            <person name="Alcaide M."/>
            <person name="Messina E."/>
            <person name="Richter M."/>
            <person name="Bargiela R."/>
            <person name="Peplies J."/>
            <person name="Huws S.A."/>
            <person name="Newbold C.J."/>
            <person name="Golyshin P.N."/>
            <person name="Simon M.A."/>
            <person name="Lopez G."/>
            <person name="Yakimov M.M."/>
            <person name="Ferrer M."/>
        </authorList>
    </citation>
    <scope>NUCLEOTIDE SEQUENCE</scope>
</reference>
<dbReference type="InterPro" id="IPR036983">
    <property type="entry name" value="AIM24_sf"/>
</dbReference>
<dbReference type="InterPro" id="IPR002838">
    <property type="entry name" value="AIM24"/>
</dbReference>
<accession>J9G6J7</accession>
<dbReference type="SUPFAM" id="SSF51219">
    <property type="entry name" value="TRAP-like"/>
    <property type="match status" value="1"/>
</dbReference>
<dbReference type="InterPro" id="IPR016031">
    <property type="entry name" value="Trp_RNA-bd_attenuator-like_dom"/>
</dbReference>
<dbReference type="Gene3D" id="3.60.160.10">
    <property type="entry name" value="Mitochondrial biogenesis AIM24"/>
    <property type="match status" value="1"/>
</dbReference>
<dbReference type="EMBL" id="AMCI01002520">
    <property type="protein sequence ID" value="EJX02504.1"/>
    <property type="molecule type" value="Genomic_DNA"/>
</dbReference>
<proteinExistence type="predicted"/>
<comment type="caution">
    <text evidence="1">The sequence shown here is derived from an EMBL/GenBank/DDBJ whole genome shotgun (WGS) entry which is preliminary data.</text>
</comment>
<dbReference type="Pfam" id="PF01987">
    <property type="entry name" value="AIM24"/>
    <property type="match status" value="1"/>
</dbReference>
<gene>
    <name evidence="1" type="ORF">EVA_09392</name>
</gene>
<sequence>MVRFDITGGVDPLLCATLEKGDSVLAESNAMVAMDATLSLKGRAKGGLMGSIARKFLNDESFFSNRS</sequence>
<feature type="non-terminal residue" evidence="1">
    <location>
        <position position="67"/>
    </location>
</feature>